<feature type="domain" description="Tetratrico peptide repeat group 5" evidence="1">
    <location>
        <begin position="42"/>
        <end position="160"/>
    </location>
</feature>
<sequence length="163" mass="18009">MPANQTNQASIEQLWLRFDDFSEAEFRVELEALLAQLPAGDPQISFARGGFFDSTGHPEQAIPLYRQALAEGLAGAQRRQLTVQLASSLRNLGELDEAEALLRAEVARPQNEYTAALQGFLALVLSSQGKEREALSISLLALVPHLPRYQRSMTNYAQALLED</sequence>
<dbReference type="EMBL" id="CP000910">
    <property type="protein sequence ID" value="ABY22061.1"/>
    <property type="molecule type" value="Genomic_DNA"/>
</dbReference>
<dbReference type="KEGG" id="rsa:RSal33209_0305"/>
<proteinExistence type="predicted"/>
<protein>
    <recommendedName>
        <fullName evidence="1">Tetratrico peptide repeat group 5 domain-containing protein</fullName>
    </recommendedName>
</protein>
<organism evidence="2 3">
    <name type="scientific">Renibacterium salmoninarum (strain ATCC 33209 / DSM 20767 / JCM 11484 / NBRC 15589 / NCIMB 2235)</name>
    <dbReference type="NCBI Taxonomy" id="288705"/>
    <lineage>
        <taxon>Bacteria</taxon>
        <taxon>Bacillati</taxon>
        <taxon>Actinomycetota</taxon>
        <taxon>Actinomycetes</taxon>
        <taxon>Micrococcales</taxon>
        <taxon>Micrococcaceae</taxon>
        <taxon>Renibacterium</taxon>
    </lineage>
</organism>
<dbReference type="Proteomes" id="UP000002007">
    <property type="component" value="Chromosome"/>
</dbReference>
<dbReference type="InterPro" id="IPR041656">
    <property type="entry name" value="TPR_5"/>
</dbReference>
<dbReference type="SUPFAM" id="SSF48452">
    <property type="entry name" value="TPR-like"/>
    <property type="match status" value="1"/>
</dbReference>
<reference evidence="3" key="1">
    <citation type="journal article" date="2008" name="J. Bacteriol.">
        <title>Genome sequence of the fish pathogen Renibacterium salmoninarum suggests reductive evolution away from an environmental Arthrobacter ancestor.</title>
        <authorList>
            <person name="Wiens G.D."/>
            <person name="Rockey D.D."/>
            <person name="Wu Z."/>
            <person name="Chang J."/>
            <person name="Levy R."/>
            <person name="Crane S."/>
            <person name="Chen D.S."/>
            <person name="Capri G.R."/>
            <person name="Burnett J.R."/>
            <person name="Sudheesh P.S."/>
            <person name="Schipma M.J."/>
            <person name="Burd H."/>
            <person name="Bhattacharyya A."/>
            <person name="Rhodes L.D."/>
            <person name="Kaul R."/>
            <person name="Strom M.S."/>
        </authorList>
    </citation>
    <scope>NUCLEOTIDE SEQUENCE [LARGE SCALE GENOMIC DNA]</scope>
    <source>
        <strain evidence="3">ATCC 33209 / DSM 20767 / JCM 11484 / NBRC 15589 / NCIMB 2235</strain>
    </source>
</reference>
<evidence type="ECO:0000259" key="1">
    <source>
        <dbReference type="Pfam" id="PF12688"/>
    </source>
</evidence>
<accession>A9WMD2</accession>
<name>A9WMD2_RENSM</name>
<dbReference type="RefSeq" id="WP_012243769.1">
    <property type="nucleotide sequence ID" value="NC_010168.1"/>
</dbReference>
<dbReference type="STRING" id="288705.RSal33209_0305"/>
<dbReference type="HOGENOM" id="CLU_116756_0_0_11"/>
<dbReference type="AlphaFoldDB" id="A9WMD2"/>
<dbReference type="Pfam" id="PF12688">
    <property type="entry name" value="TPR_5"/>
    <property type="match status" value="1"/>
</dbReference>
<keyword evidence="3" id="KW-1185">Reference proteome</keyword>
<evidence type="ECO:0000313" key="2">
    <source>
        <dbReference type="EMBL" id="ABY22061.1"/>
    </source>
</evidence>
<dbReference type="eggNOG" id="COG0457">
    <property type="taxonomic scope" value="Bacteria"/>
</dbReference>
<evidence type="ECO:0000313" key="3">
    <source>
        <dbReference type="Proteomes" id="UP000002007"/>
    </source>
</evidence>
<gene>
    <name evidence="2" type="ordered locus">RSal33209_0305</name>
</gene>
<dbReference type="Gene3D" id="1.25.40.10">
    <property type="entry name" value="Tetratricopeptide repeat domain"/>
    <property type="match status" value="1"/>
</dbReference>
<dbReference type="InterPro" id="IPR011990">
    <property type="entry name" value="TPR-like_helical_dom_sf"/>
</dbReference>